<accession>L0B1N2</accession>
<dbReference type="OrthoDB" id="198735at2759"/>
<evidence type="ECO:0000256" key="6">
    <source>
        <dbReference type="SAM" id="MobiDB-lite"/>
    </source>
</evidence>
<evidence type="ECO:0000256" key="4">
    <source>
        <dbReference type="ARBA" id="ARBA00022807"/>
    </source>
</evidence>
<protein>
    <submittedName>
        <fullName evidence="8">Ulp1 protease family, C-terminal catalytic domain-containing protein</fullName>
        <ecNumber evidence="8">3.6.1.5</ecNumber>
    </submittedName>
</protein>
<evidence type="ECO:0000259" key="7">
    <source>
        <dbReference type="PROSITE" id="PS50600"/>
    </source>
</evidence>
<dbReference type="GO" id="GO:0016926">
    <property type="term" value="P:protein desumoylation"/>
    <property type="evidence" value="ECO:0007669"/>
    <property type="project" value="TreeGrafter"/>
</dbReference>
<dbReference type="PANTHER" id="PTHR12606">
    <property type="entry name" value="SENTRIN/SUMO-SPECIFIC PROTEASE"/>
    <property type="match status" value="1"/>
</dbReference>
<dbReference type="InterPro" id="IPR003653">
    <property type="entry name" value="Peptidase_C48_C"/>
</dbReference>
<dbReference type="AlphaFoldDB" id="L0B1N2"/>
<evidence type="ECO:0000256" key="5">
    <source>
        <dbReference type="SAM" id="Coils"/>
    </source>
</evidence>
<dbReference type="PANTHER" id="PTHR12606:SF1">
    <property type="entry name" value="UBIQUITIN-LIKE-SPECIFIC PROTEASE 1A"/>
    <property type="match status" value="1"/>
</dbReference>
<sequence length="490" mass="56924">MVAHSFIQSNGNGLKKCERCKDRNSLVNKNLCFKCYQEKDEPKNTVIGKWNRILNSVVGETFSKPTDQKPQISDEKKAKDHTHANLGTVFNSLFNFVSRTFSSHVAPEFQDAQIPADHNHTSDFEHSTSSHRVEREEDDEPIITHISIPDREDISSLFSSLKVRDRDREIENMQNALKRYKSAETKLDERLRKVHSEVVKDYDVLPKVGDSDYDLWSLRGPEHFYPDGLSGYLKVLFMGDSDNNRKIYTEDQVKNTLELVRNSNPDVPLMDKFGITITKNTLSCLHSSNWLDDEVINFYLQMLQERNDKHIKDGVPNIPNCYFFNTFFFNALSGGDMHGVHYNYKAVARWTKRKGVDVFKKDLLIIPVHVSKVHWALGVVEMRSKWRRIMLFDSLGGSNSTWFSIIQQWLQDEHLDKLKEPLLSIDEWEIPEDFTCEQYAPEQYNSYDCGVFLCQFAECISIAKEFDFSQEKIERIRNLMIHQIVSGTLI</sequence>
<feature type="coiled-coil region" evidence="5">
    <location>
        <begin position="163"/>
        <end position="193"/>
    </location>
</feature>
<keyword evidence="4" id="KW-0788">Thiol protease</keyword>
<gene>
    <name evidence="8" type="ORF">BEWA_004420</name>
</gene>
<evidence type="ECO:0000256" key="2">
    <source>
        <dbReference type="ARBA" id="ARBA00022670"/>
    </source>
</evidence>
<dbReference type="PROSITE" id="PS50600">
    <property type="entry name" value="ULP_PROTEASE"/>
    <property type="match status" value="1"/>
</dbReference>
<dbReference type="GO" id="GO:0006508">
    <property type="term" value="P:proteolysis"/>
    <property type="evidence" value="ECO:0007669"/>
    <property type="project" value="UniProtKB-KW"/>
</dbReference>
<feature type="region of interest" description="Disordered" evidence="6">
    <location>
        <begin position="117"/>
        <end position="137"/>
    </location>
</feature>
<evidence type="ECO:0000256" key="3">
    <source>
        <dbReference type="ARBA" id="ARBA00022801"/>
    </source>
</evidence>
<feature type="domain" description="Ubiquitin-like protease family profile" evidence="7">
    <location>
        <begin position="275"/>
        <end position="460"/>
    </location>
</feature>
<dbReference type="GO" id="GO:0005634">
    <property type="term" value="C:nucleus"/>
    <property type="evidence" value="ECO:0007669"/>
    <property type="project" value="TreeGrafter"/>
</dbReference>
<keyword evidence="3 8" id="KW-0378">Hydrolase</keyword>
<evidence type="ECO:0000256" key="1">
    <source>
        <dbReference type="ARBA" id="ARBA00005234"/>
    </source>
</evidence>
<name>L0B1N2_THEEQ</name>
<dbReference type="SUPFAM" id="SSF54001">
    <property type="entry name" value="Cysteine proteinases"/>
    <property type="match status" value="1"/>
</dbReference>
<keyword evidence="9" id="KW-1185">Reference proteome</keyword>
<dbReference type="GO" id="GO:0016929">
    <property type="term" value="F:deSUMOylase activity"/>
    <property type="evidence" value="ECO:0007669"/>
    <property type="project" value="TreeGrafter"/>
</dbReference>
<comment type="similarity">
    <text evidence="1">Belongs to the peptidase C48 family.</text>
</comment>
<dbReference type="STRING" id="1537102.L0B1N2"/>
<evidence type="ECO:0000313" key="9">
    <source>
        <dbReference type="Proteomes" id="UP000031512"/>
    </source>
</evidence>
<keyword evidence="5" id="KW-0175">Coiled coil</keyword>
<reference evidence="8 9" key="1">
    <citation type="journal article" date="2012" name="BMC Genomics">
        <title>Comparative genomic analysis and phylogenetic position of Theileria equi.</title>
        <authorList>
            <person name="Kappmeyer L.S."/>
            <person name="Thiagarajan M."/>
            <person name="Herndon D.R."/>
            <person name="Ramsay J.D."/>
            <person name="Caler E."/>
            <person name="Djikeng A."/>
            <person name="Gillespie J.J."/>
            <person name="Lau A.O."/>
            <person name="Roalson E.H."/>
            <person name="Silva J.C."/>
            <person name="Silva M.G."/>
            <person name="Suarez C.E."/>
            <person name="Ueti M.W."/>
            <person name="Nene V.M."/>
            <person name="Mealey R.H."/>
            <person name="Knowles D.P."/>
            <person name="Brayton K.A."/>
        </authorList>
    </citation>
    <scope>NUCLEOTIDE SEQUENCE [LARGE SCALE GENOMIC DNA]</scope>
    <source>
        <strain evidence="8 9">WA</strain>
    </source>
</reference>
<dbReference type="Gene3D" id="3.40.395.10">
    <property type="entry name" value="Adenoviral Proteinase, Chain A"/>
    <property type="match status" value="1"/>
</dbReference>
<dbReference type="InterPro" id="IPR038765">
    <property type="entry name" value="Papain-like_cys_pep_sf"/>
</dbReference>
<dbReference type="Proteomes" id="UP000031512">
    <property type="component" value="Chromosome 3"/>
</dbReference>
<organism evidence="8 9">
    <name type="scientific">Theileria equi strain WA</name>
    <dbReference type="NCBI Taxonomy" id="1537102"/>
    <lineage>
        <taxon>Eukaryota</taxon>
        <taxon>Sar</taxon>
        <taxon>Alveolata</taxon>
        <taxon>Apicomplexa</taxon>
        <taxon>Aconoidasida</taxon>
        <taxon>Piroplasmida</taxon>
        <taxon>Theileriidae</taxon>
        <taxon>Theileria</taxon>
    </lineage>
</organism>
<dbReference type="GO" id="GO:0004050">
    <property type="term" value="F:apyrase activity"/>
    <property type="evidence" value="ECO:0007669"/>
    <property type="project" value="UniProtKB-EC"/>
</dbReference>
<feature type="compositionally biased region" description="Basic and acidic residues" evidence="6">
    <location>
        <begin position="117"/>
        <end position="135"/>
    </location>
</feature>
<dbReference type="eggNOG" id="KOG0778">
    <property type="taxonomic scope" value="Eukaryota"/>
</dbReference>
<dbReference type="EMBL" id="CP001670">
    <property type="protein sequence ID" value="AFZ81034.1"/>
    <property type="molecule type" value="Genomic_DNA"/>
</dbReference>
<dbReference type="KEGG" id="beq:BEWA_004420"/>
<dbReference type="EC" id="3.6.1.5" evidence="8"/>
<keyword evidence="2 8" id="KW-0645">Protease</keyword>
<dbReference type="RefSeq" id="XP_004830700.1">
    <property type="nucleotide sequence ID" value="XM_004830643.1"/>
</dbReference>
<dbReference type="VEuPathDB" id="PiroplasmaDB:BEWA_004420"/>
<evidence type="ECO:0000313" key="8">
    <source>
        <dbReference type="EMBL" id="AFZ81034.1"/>
    </source>
</evidence>
<proteinExistence type="inferred from homology"/>
<dbReference type="GeneID" id="15806361"/>
<dbReference type="Pfam" id="PF02902">
    <property type="entry name" value="Peptidase_C48"/>
    <property type="match status" value="1"/>
</dbReference>